<dbReference type="GO" id="GO:0016020">
    <property type="term" value="C:membrane"/>
    <property type="evidence" value="ECO:0007669"/>
    <property type="project" value="TreeGrafter"/>
</dbReference>
<dbReference type="AlphaFoldDB" id="A0A7W7K2C4"/>
<keyword evidence="1" id="KW-0645">Protease</keyword>
<keyword evidence="1" id="KW-0378">Hydrolase</keyword>
<dbReference type="PANTHER" id="PTHR22726">
    <property type="entry name" value="METALLOENDOPEPTIDASE OMA1"/>
    <property type="match status" value="1"/>
</dbReference>
<dbReference type="GO" id="GO:0004222">
    <property type="term" value="F:metalloendopeptidase activity"/>
    <property type="evidence" value="ECO:0007669"/>
    <property type="project" value="TreeGrafter"/>
</dbReference>
<comment type="caution">
    <text evidence="1">The sequence shown here is derived from an EMBL/GenBank/DDBJ whole genome shotgun (WGS) entry which is preliminary data.</text>
</comment>
<dbReference type="InterPro" id="IPR036034">
    <property type="entry name" value="PDZ_sf"/>
</dbReference>
<dbReference type="SUPFAM" id="SSF50156">
    <property type="entry name" value="PDZ domain-like"/>
    <property type="match status" value="1"/>
</dbReference>
<dbReference type="PANTHER" id="PTHR22726:SF1">
    <property type="entry name" value="METALLOENDOPEPTIDASE OMA1, MITOCHONDRIAL"/>
    <property type="match status" value="1"/>
</dbReference>
<proteinExistence type="predicted"/>
<dbReference type="Proteomes" id="UP000575241">
    <property type="component" value="Unassembled WGS sequence"/>
</dbReference>
<dbReference type="CDD" id="cd07342">
    <property type="entry name" value="M48C_Oma1_like"/>
    <property type="match status" value="1"/>
</dbReference>
<keyword evidence="2" id="KW-1185">Reference proteome</keyword>
<sequence length="348" mass="37354">MKPVSSAFRHLAHACRRGSPAIVLPLLFLPLSTRADDAALFEGVRGADMRIAAIGWRLAVANARLCDRIEPGTGMQLHVLDQYGGAQREAAARHFGFATPVAVEGVLPGSPAEQAGLRADDSLVRVGAVEIAKLSGKAGKADRLDAAHLAIAALPVDAPIEVEALRAGRPIHVTIRPIRACNSRFEMTDDFNAASTGTAVQVGAGFLEGYPDEQIAVVVAHEFAHNILRHRDRLIARGVDYGLLSGFGANVKYFRQTEVQADLLSVYLLANAGYPLGATTAFWKRFGPSKAGGILRSRSHPAWRDRVATFEAEIAKAETISARPVVPPILGERDKPLDGDWQSILVRN</sequence>
<accession>A0A7W7K2C4</accession>
<dbReference type="Gene3D" id="2.30.42.10">
    <property type="match status" value="1"/>
</dbReference>
<organism evidence="1 2">
    <name type="scientific">Sphingomonas kyeonggiensis</name>
    <dbReference type="NCBI Taxonomy" id="1268553"/>
    <lineage>
        <taxon>Bacteria</taxon>
        <taxon>Pseudomonadati</taxon>
        <taxon>Pseudomonadota</taxon>
        <taxon>Alphaproteobacteria</taxon>
        <taxon>Sphingomonadales</taxon>
        <taxon>Sphingomonadaceae</taxon>
        <taxon>Sphingomonas</taxon>
    </lineage>
</organism>
<dbReference type="GO" id="GO:0051603">
    <property type="term" value="P:proteolysis involved in protein catabolic process"/>
    <property type="evidence" value="ECO:0007669"/>
    <property type="project" value="TreeGrafter"/>
</dbReference>
<dbReference type="EMBL" id="JACHLN010000002">
    <property type="protein sequence ID" value="MBB4839774.1"/>
    <property type="molecule type" value="Genomic_DNA"/>
</dbReference>
<evidence type="ECO:0000313" key="2">
    <source>
        <dbReference type="Proteomes" id="UP000575241"/>
    </source>
</evidence>
<name>A0A7W7K2C4_9SPHN</name>
<reference evidence="1 2" key="1">
    <citation type="submission" date="2020-08" db="EMBL/GenBank/DDBJ databases">
        <title>Functional genomics of gut bacteria from endangered species of beetles.</title>
        <authorList>
            <person name="Carlos-Shanley C."/>
        </authorList>
    </citation>
    <scope>NUCLEOTIDE SEQUENCE [LARGE SCALE GENOMIC DNA]</scope>
    <source>
        <strain evidence="1 2">S00224</strain>
    </source>
</reference>
<evidence type="ECO:0000313" key="1">
    <source>
        <dbReference type="EMBL" id="MBB4839774.1"/>
    </source>
</evidence>
<dbReference type="InterPro" id="IPR051156">
    <property type="entry name" value="Mito/Outer_Membr_Metalloprot"/>
</dbReference>
<dbReference type="RefSeq" id="WP_184168147.1">
    <property type="nucleotide sequence ID" value="NZ_JACHLN010000002.1"/>
</dbReference>
<gene>
    <name evidence="1" type="ORF">HNP52_002843</name>
</gene>
<protein>
    <submittedName>
        <fullName evidence="1">Membrane-associated protease RseP (Regulator of RpoE activity)</fullName>
    </submittedName>
</protein>